<protein>
    <recommendedName>
        <fullName evidence="3">HpcH/HpaI aldolase/citrate lyase domain-containing protein</fullName>
    </recommendedName>
</protein>
<dbReference type="InterPro" id="IPR015813">
    <property type="entry name" value="Pyrv/PenolPyrv_kinase-like_dom"/>
</dbReference>
<accession>A0A139I0E7</accession>
<dbReference type="STRING" id="113226.A0A139I0E7"/>
<dbReference type="EMBL" id="LFZO01000476">
    <property type="protein sequence ID" value="KXT08212.1"/>
    <property type="molecule type" value="Genomic_DNA"/>
</dbReference>
<evidence type="ECO:0000256" key="1">
    <source>
        <dbReference type="ARBA" id="ARBA00022723"/>
    </source>
</evidence>
<dbReference type="InterPro" id="IPR005000">
    <property type="entry name" value="Aldolase/citrate-lyase_domain"/>
</dbReference>
<organism evidence="4 5">
    <name type="scientific">Pseudocercospora musae</name>
    <dbReference type="NCBI Taxonomy" id="113226"/>
    <lineage>
        <taxon>Eukaryota</taxon>
        <taxon>Fungi</taxon>
        <taxon>Dikarya</taxon>
        <taxon>Ascomycota</taxon>
        <taxon>Pezizomycotina</taxon>
        <taxon>Dothideomycetes</taxon>
        <taxon>Dothideomycetidae</taxon>
        <taxon>Mycosphaerellales</taxon>
        <taxon>Mycosphaerellaceae</taxon>
        <taxon>Pseudocercospora</taxon>
    </lineage>
</organism>
<dbReference type="GO" id="GO:0016832">
    <property type="term" value="F:aldehyde-lyase activity"/>
    <property type="evidence" value="ECO:0007669"/>
    <property type="project" value="TreeGrafter"/>
</dbReference>
<dbReference type="SUPFAM" id="SSF51621">
    <property type="entry name" value="Phosphoenolpyruvate/pyruvate domain"/>
    <property type="match status" value="1"/>
</dbReference>
<dbReference type="AlphaFoldDB" id="A0A139I0E7"/>
<sequence length="270" mass="29803">MLRSELIQVSIYAIIIDREHGTCLSRPPTPPSLFHSFIGYVSDSETHQSLSKIAQADCSPIVRVRGPCLDLINRALSTGCYGFLVPMINTAKEARNVVSFSKFPPQVIRDQGSAFSCFEFPGCETPQEYVKVANENIVVMVQTESFMGVENVEETCQVDGIEVIFNDLALDLLGHTPAKYTESQFLGAIDKIVETCRKFEKKVGILVANGEEARKAVGRFDFVAIGTDPRALQACYRQKVRSAKGGQDQVACFADVTGFNYRQGPGMDVW</sequence>
<dbReference type="EMBL" id="LFZO01000476">
    <property type="protein sequence ID" value="KXT08211.1"/>
    <property type="molecule type" value="Genomic_DNA"/>
</dbReference>
<comment type="caution">
    <text evidence="4">The sequence shown here is derived from an EMBL/GenBank/DDBJ whole genome shotgun (WGS) entry which is preliminary data.</text>
</comment>
<proteinExistence type="predicted"/>
<evidence type="ECO:0000313" key="4">
    <source>
        <dbReference type="EMBL" id="KXT08211.1"/>
    </source>
</evidence>
<dbReference type="Proteomes" id="UP000073492">
    <property type="component" value="Unassembled WGS sequence"/>
</dbReference>
<dbReference type="GO" id="GO:0046872">
    <property type="term" value="F:metal ion binding"/>
    <property type="evidence" value="ECO:0007669"/>
    <property type="project" value="UniProtKB-KW"/>
</dbReference>
<dbReference type="InterPro" id="IPR050251">
    <property type="entry name" value="HpcH-HpaI_aldolase"/>
</dbReference>
<dbReference type="PANTHER" id="PTHR30502">
    <property type="entry name" value="2-KETO-3-DEOXY-L-RHAMNONATE ALDOLASE"/>
    <property type="match status" value="1"/>
</dbReference>
<dbReference type="InterPro" id="IPR040442">
    <property type="entry name" value="Pyrv_kinase-like_dom_sf"/>
</dbReference>
<name>A0A139I0E7_9PEZI</name>
<evidence type="ECO:0000259" key="3">
    <source>
        <dbReference type="Pfam" id="PF03328"/>
    </source>
</evidence>
<dbReference type="Pfam" id="PF03328">
    <property type="entry name" value="HpcH_HpaI"/>
    <property type="match status" value="1"/>
</dbReference>
<dbReference type="PANTHER" id="PTHR30502:SF9">
    <property type="entry name" value="HPCH_HPAI ALDOLASE_CITRATE LYASE DOMAIN-CONTAINING PROTEIN"/>
    <property type="match status" value="1"/>
</dbReference>
<evidence type="ECO:0000313" key="5">
    <source>
        <dbReference type="Proteomes" id="UP000073492"/>
    </source>
</evidence>
<keyword evidence="2" id="KW-0456">Lyase</keyword>
<keyword evidence="5" id="KW-1185">Reference proteome</keyword>
<keyword evidence="1" id="KW-0479">Metal-binding</keyword>
<reference evidence="4 5" key="1">
    <citation type="submission" date="2015-07" db="EMBL/GenBank/DDBJ databases">
        <title>Comparative genomics of the Sigatoka disease complex on banana suggests a link between parallel evolutionary changes in Pseudocercospora fijiensis and Pseudocercospora eumusae and increased virulence on the banana host.</title>
        <authorList>
            <person name="Chang T.-C."/>
            <person name="Salvucci A."/>
            <person name="Crous P.W."/>
            <person name="Stergiopoulos I."/>
        </authorList>
    </citation>
    <scope>NUCLEOTIDE SEQUENCE [LARGE SCALE GENOMIC DNA]</scope>
    <source>
        <strain evidence="4 5">CBS 116634</strain>
    </source>
</reference>
<evidence type="ECO:0000256" key="2">
    <source>
        <dbReference type="ARBA" id="ARBA00023239"/>
    </source>
</evidence>
<dbReference type="Gene3D" id="3.20.20.60">
    <property type="entry name" value="Phosphoenolpyruvate-binding domains"/>
    <property type="match status" value="1"/>
</dbReference>
<dbReference type="GO" id="GO:0005737">
    <property type="term" value="C:cytoplasm"/>
    <property type="evidence" value="ECO:0007669"/>
    <property type="project" value="TreeGrafter"/>
</dbReference>
<gene>
    <name evidence="4" type="ORF">AC579_8681</name>
</gene>
<feature type="domain" description="HpcH/HpaI aldolase/citrate lyase" evidence="3">
    <location>
        <begin position="47"/>
        <end position="228"/>
    </location>
</feature>
<dbReference type="OrthoDB" id="1621678at2759"/>